<name>A0AAJ0AE02_9PEZI</name>
<evidence type="ECO:0000313" key="2">
    <source>
        <dbReference type="EMBL" id="KAK1672139.1"/>
    </source>
</evidence>
<organism evidence="2 3">
    <name type="scientific">Colletotrichum godetiae</name>
    <dbReference type="NCBI Taxonomy" id="1209918"/>
    <lineage>
        <taxon>Eukaryota</taxon>
        <taxon>Fungi</taxon>
        <taxon>Dikarya</taxon>
        <taxon>Ascomycota</taxon>
        <taxon>Pezizomycotina</taxon>
        <taxon>Sordariomycetes</taxon>
        <taxon>Hypocreomycetidae</taxon>
        <taxon>Glomerellales</taxon>
        <taxon>Glomerellaceae</taxon>
        <taxon>Colletotrichum</taxon>
        <taxon>Colletotrichum acutatum species complex</taxon>
    </lineage>
</organism>
<accession>A0AAJ0AE02</accession>
<gene>
    <name evidence="2" type="ORF">BDP55DRAFT_718271</name>
</gene>
<evidence type="ECO:0000256" key="1">
    <source>
        <dbReference type="SAM" id="MobiDB-lite"/>
    </source>
</evidence>
<dbReference type="GeneID" id="85462926"/>
<protein>
    <submittedName>
        <fullName evidence="2">Uncharacterized protein</fullName>
    </submittedName>
</protein>
<dbReference type="Proteomes" id="UP001224890">
    <property type="component" value="Unassembled WGS sequence"/>
</dbReference>
<comment type="caution">
    <text evidence="2">The sequence shown here is derived from an EMBL/GenBank/DDBJ whole genome shotgun (WGS) entry which is preliminary data.</text>
</comment>
<reference evidence="2" key="1">
    <citation type="submission" date="2021-06" db="EMBL/GenBank/DDBJ databases">
        <title>Comparative genomics, transcriptomics and evolutionary studies reveal genomic signatures of adaptation to plant cell wall in hemibiotrophic fungi.</title>
        <authorList>
            <consortium name="DOE Joint Genome Institute"/>
            <person name="Baroncelli R."/>
            <person name="Diaz J.F."/>
            <person name="Benocci T."/>
            <person name="Peng M."/>
            <person name="Battaglia E."/>
            <person name="Haridas S."/>
            <person name="Andreopoulos W."/>
            <person name="Labutti K."/>
            <person name="Pangilinan J."/>
            <person name="Floch G.L."/>
            <person name="Makela M.R."/>
            <person name="Henrissat B."/>
            <person name="Grigoriev I.V."/>
            <person name="Crouch J.A."/>
            <person name="De Vries R.P."/>
            <person name="Sukno S.A."/>
            <person name="Thon M.R."/>
        </authorList>
    </citation>
    <scope>NUCLEOTIDE SEQUENCE</scope>
    <source>
        <strain evidence="2">CBS 193.32</strain>
    </source>
</reference>
<sequence length="164" mass="17949">MADLSNACRRRQLDIKMTQYADGDQGKCGISAHSSAEKGGRSCRQLDREKPPARHIHRLPGPHSVRSQAEPEQRSKKGAVLVKALHRTDQLSPPKTWITAKRSPKGIFASSCLANCNRDGNPPQWPSLRSTAQSGLRSSVAKCRAQASVEGQRISQPAPMTRFA</sequence>
<dbReference type="EMBL" id="JAHMHR010000040">
    <property type="protein sequence ID" value="KAK1672139.1"/>
    <property type="molecule type" value="Genomic_DNA"/>
</dbReference>
<feature type="region of interest" description="Disordered" evidence="1">
    <location>
        <begin position="32"/>
        <end position="77"/>
    </location>
</feature>
<feature type="compositionally biased region" description="Basic and acidic residues" evidence="1">
    <location>
        <begin position="35"/>
        <end position="52"/>
    </location>
</feature>
<evidence type="ECO:0000313" key="3">
    <source>
        <dbReference type="Proteomes" id="UP001224890"/>
    </source>
</evidence>
<proteinExistence type="predicted"/>
<keyword evidence="3" id="KW-1185">Reference proteome</keyword>
<dbReference type="AlphaFoldDB" id="A0AAJ0AE02"/>
<dbReference type="RefSeq" id="XP_060426142.1">
    <property type="nucleotide sequence ID" value="XM_060578400.1"/>
</dbReference>